<protein>
    <recommendedName>
        <fullName evidence="10">Dynein light chain roadblock</fullName>
    </recommendedName>
</protein>
<evidence type="ECO:0000313" key="14">
    <source>
        <dbReference type="EMBL" id="RMZ54678.1"/>
    </source>
</evidence>
<dbReference type="Proteomes" id="UP000028924">
    <property type="component" value="Unassembled WGS sequence"/>
</dbReference>
<keyword evidence="8 10" id="KW-0206">Cytoskeleton</keyword>
<evidence type="ECO:0000256" key="7">
    <source>
        <dbReference type="ARBA" id="ARBA00023175"/>
    </source>
</evidence>
<evidence type="ECO:0000256" key="10">
    <source>
        <dbReference type="PIRNR" id="PIRNR009998"/>
    </source>
</evidence>
<reference evidence="12" key="2">
    <citation type="submission" date="2015-08" db="EMBL/GenBank/DDBJ databases">
        <authorList>
            <person name="Babu N.S."/>
            <person name="Beckwith C.J."/>
            <person name="Beseler K.G."/>
            <person name="Brison A."/>
            <person name="Carone J.V."/>
            <person name="Caskin T.P."/>
            <person name="Diamond M."/>
            <person name="Durham M.E."/>
            <person name="Foxe J.M."/>
            <person name="Go M."/>
            <person name="Henderson B.A."/>
            <person name="Jones I.B."/>
            <person name="McGettigan J.A."/>
            <person name="Micheletti S.J."/>
            <person name="Nasrallah M.E."/>
            <person name="Ortiz D."/>
            <person name="Piller C.R."/>
            <person name="Privatt S.R."/>
            <person name="Schneider S.L."/>
            <person name="Sharp S."/>
            <person name="Smith T.C."/>
            <person name="Stanton J.D."/>
            <person name="Ullery H.E."/>
            <person name="Wilson R.J."/>
            <person name="Serrano M.G."/>
            <person name="Buck G."/>
            <person name="Lee V."/>
            <person name="Wang Y."/>
            <person name="Carvalho R."/>
            <person name="Voegtly L."/>
            <person name="Shi R."/>
            <person name="Duckworth R."/>
            <person name="Johnson A."/>
            <person name="Loviza R."/>
            <person name="Walstead R."/>
            <person name="Shah Z."/>
            <person name="Kiflezghi M."/>
            <person name="Wade K."/>
            <person name="Ball S.L."/>
            <person name="Bradley K.W."/>
            <person name="Asai D.J."/>
            <person name="Bowman C.A."/>
            <person name="Russell D.A."/>
            <person name="Pope W.H."/>
            <person name="Jacobs-Sera D."/>
            <person name="Hendrix R.W."/>
            <person name="Hatfull G.F."/>
        </authorList>
    </citation>
    <scope>NUCLEOTIDE SEQUENCE</scope>
</reference>
<dbReference type="GO" id="GO:0005868">
    <property type="term" value="C:cytoplasmic dynein complex"/>
    <property type="evidence" value="ECO:0007669"/>
    <property type="project" value="UniProtKB-UniRule"/>
</dbReference>
<dbReference type="EMBL" id="GDKF01005836">
    <property type="protein sequence ID" value="JAT72786.1"/>
    <property type="molecule type" value="Transcribed_RNA"/>
</dbReference>
<dbReference type="GO" id="GO:0045505">
    <property type="term" value="F:dynein intermediate chain binding"/>
    <property type="evidence" value="ECO:0007669"/>
    <property type="project" value="UniProtKB-UniRule"/>
</dbReference>
<dbReference type="STRING" id="3075.A0A087SID1"/>
<comment type="subcellular location">
    <subcellularLocation>
        <location evidence="1 10">Cytoplasm</location>
        <location evidence="1 10">Cytoskeleton</location>
    </subcellularLocation>
</comment>
<dbReference type="Proteomes" id="UP000279271">
    <property type="component" value="Unassembled WGS sequence"/>
</dbReference>
<dbReference type="FunFam" id="3.30.450.30:FF:000011">
    <property type="entry name" value="Dynein light chain roadblock"/>
    <property type="match status" value="1"/>
</dbReference>
<evidence type="ECO:0000256" key="6">
    <source>
        <dbReference type="ARBA" id="ARBA00023017"/>
    </source>
</evidence>
<dbReference type="SUPFAM" id="SSF103196">
    <property type="entry name" value="Roadblock/LC7 domain"/>
    <property type="match status" value="1"/>
</dbReference>
<dbReference type="PANTHER" id="PTHR10779">
    <property type="entry name" value="DYNEIN LIGHT CHAIN ROADBLOCK"/>
    <property type="match status" value="1"/>
</dbReference>
<reference evidence="14" key="5">
    <citation type="submission" date="2018-11" db="EMBL/GenBank/DDBJ databases">
        <title>Characterization of plant carbon substrate utilization by Auxenochlorella protothecoides.</title>
        <authorList>
            <person name="Vogler B.W."/>
            <person name="Starkenburg S.R."/>
            <person name="Sudasinghe N."/>
            <person name="Schambach J.Y."/>
            <person name="Rollin J.A."/>
            <person name="Pattathil S."/>
            <person name="Barry A.N."/>
        </authorList>
    </citation>
    <scope>NUCLEOTIDE SEQUENCE [LARGE SCALE GENOMIC DNA]</scope>
    <source>
        <strain evidence="14">UTEX 25</strain>
    </source>
</reference>
<dbReference type="GO" id="GO:0005874">
    <property type="term" value="C:microtubule"/>
    <property type="evidence" value="ECO:0007669"/>
    <property type="project" value="UniProtKB-UniRule"/>
</dbReference>
<proteinExistence type="inferred from homology"/>
<dbReference type="SMART" id="SM00960">
    <property type="entry name" value="Robl_LC7"/>
    <property type="match status" value="1"/>
</dbReference>
<dbReference type="Pfam" id="PF03259">
    <property type="entry name" value="Robl_LC7"/>
    <property type="match status" value="1"/>
</dbReference>
<keyword evidence="15" id="KW-1185">Reference proteome</keyword>
<name>A0A087SID1_AUXPR</name>
<keyword evidence="4 10" id="KW-0963">Cytoplasm</keyword>
<comment type="similarity">
    <text evidence="2 10">Belongs to the GAMAD family.</text>
</comment>
<organism evidence="13 15">
    <name type="scientific">Auxenochlorella protothecoides</name>
    <name type="common">Green microalga</name>
    <name type="synonym">Chlorella protothecoides</name>
    <dbReference type="NCBI Taxonomy" id="3075"/>
    <lineage>
        <taxon>Eukaryota</taxon>
        <taxon>Viridiplantae</taxon>
        <taxon>Chlorophyta</taxon>
        <taxon>core chlorophytes</taxon>
        <taxon>Trebouxiophyceae</taxon>
        <taxon>Chlorellales</taxon>
        <taxon>Chlorellaceae</taxon>
        <taxon>Auxenochlorella</taxon>
    </lineage>
</organism>
<accession>A0A087SID1</accession>
<comment type="function">
    <text evidence="9">Acts as one of several non-catalytic accessory components of the cytoplasmic dynein 1 complex that are thought to be involved in linking dynein to cargos and to adapter proteins that regulate dynein function. Cytoplasmic dynein 1 acts as a motor for the intracellular retrograde motility of vesicles and organelles along microtubules.</text>
</comment>
<evidence type="ECO:0000313" key="12">
    <source>
        <dbReference type="EMBL" id="JAT72786.1"/>
    </source>
</evidence>
<keyword evidence="6 10" id="KW-0243">Dynein</keyword>
<evidence type="ECO:0000256" key="8">
    <source>
        <dbReference type="ARBA" id="ARBA00023212"/>
    </source>
</evidence>
<dbReference type="PIRSF" id="PIRSF009998">
    <property type="entry name" value="DLC7"/>
    <property type="match status" value="1"/>
</dbReference>
<dbReference type="GeneID" id="23611903"/>
<evidence type="ECO:0000313" key="16">
    <source>
        <dbReference type="Proteomes" id="UP000279271"/>
    </source>
</evidence>
<reference evidence="16" key="3">
    <citation type="journal article" date="2018" name="Algal Res.">
        <title>Characterization of plant carbon substrate utilization by Auxenochlorella protothecoides.</title>
        <authorList>
            <person name="Vogler B.W."/>
            <person name="Starkenburg S.R."/>
            <person name="Sudasinghe N."/>
            <person name="Schambach J.Y."/>
            <person name="Rollin J.A."/>
            <person name="Pattathil S."/>
            <person name="Barry A.N."/>
        </authorList>
    </citation>
    <scope>NUCLEOTIDE SEQUENCE [LARGE SCALE GENOMIC DNA]</scope>
    <source>
        <strain evidence="16">UTEX 25</strain>
    </source>
</reference>
<dbReference type="EMBL" id="QOKY01000173">
    <property type="protein sequence ID" value="RMZ54678.1"/>
    <property type="molecule type" value="Genomic_DNA"/>
</dbReference>
<evidence type="ECO:0000259" key="11">
    <source>
        <dbReference type="SMART" id="SM00960"/>
    </source>
</evidence>
<keyword evidence="5 10" id="KW-0493">Microtubule</keyword>
<dbReference type="InterPro" id="IPR004942">
    <property type="entry name" value="Roadblock/LAMTOR2_dom"/>
</dbReference>
<evidence type="ECO:0000256" key="2">
    <source>
        <dbReference type="ARBA" id="ARBA00007191"/>
    </source>
</evidence>
<dbReference type="RefSeq" id="XP_011398381.1">
    <property type="nucleotide sequence ID" value="XM_011400079.1"/>
</dbReference>
<evidence type="ECO:0000256" key="4">
    <source>
        <dbReference type="ARBA" id="ARBA00022490"/>
    </source>
</evidence>
<evidence type="ECO:0000256" key="9">
    <source>
        <dbReference type="ARBA" id="ARBA00025362"/>
    </source>
</evidence>
<dbReference type="KEGG" id="apro:F751_0512"/>
<dbReference type="GO" id="GO:0007018">
    <property type="term" value="P:microtubule-based movement"/>
    <property type="evidence" value="ECO:0007669"/>
    <property type="project" value="UniProtKB-UniRule"/>
</dbReference>
<sequence>MADITAVDETIKRLASYKGVRGILVATADGVPVRTTLEQDAAQQYAALATTLASKARSMVREIASDDELQFLRVRSRRGEIMIAPGADKERQYCLVVVQNPVSE</sequence>
<dbReference type="OrthoDB" id="9985637at2759"/>
<evidence type="ECO:0000256" key="1">
    <source>
        <dbReference type="ARBA" id="ARBA00004245"/>
    </source>
</evidence>
<reference evidence="14" key="4">
    <citation type="submission" date="2018-10" db="EMBL/GenBank/DDBJ databases">
        <authorList>
            <person name="Hovde B."/>
            <person name="Zhang X."/>
        </authorList>
    </citation>
    <scope>NUCLEOTIDE SEQUENCE [LARGE SCALE GENOMIC DNA]</scope>
    <source>
        <strain evidence="14">UTEX 25</strain>
    </source>
</reference>
<dbReference type="AlphaFoldDB" id="A0A087SID1"/>
<keyword evidence="7 10" id="KW-0505">Motor protein</keyword>
<dbReference type="EMBL" id="KL662119">
    <property type="protein sequence ID" value="KFM25485.1"/>
    <property type="molecule type" value="Genomic_DNA"/>
</dbReference>
<dbReference type="Gene3D" id="3.30.450.30">
    <property type="entry name" value="Dynein light chain 2a, cytoplasmic"/>
    <property type="match status" value="1"/>
</dbReference>
<dbReference type="eggNOG" id="KOG4115">
    <property type="taxonomic scope" value="Eukaryota"/>
</dbReference>
<keyword evidence="3 10" id="KW-0813">Transport</keyword>
<evidence type="ECO:0000313" key="15">
    <source>
        <dbReference type="Proteomes" id="UP000028924"/>
    </source>
</evidence>
<dbReference type="GO" id="GO:0005737">
    <property type="term" value="C:cytoplasm"/>
    <property type="evidence" value="ECO:0007669"/>
    <property type="project" value="UniProtKB-UniRule"/>
</dbReference>
<evidence type="ECO:0000313" key="13">
    <source>
        <dbReference type="EMBL" id="KFM25485.1"/>
    </source>
</evidence>
<evidence type="ECO:0000256" key="5">
    <source>
        <dbReference type="ARBA" id="ARBA00022701"/>
    </source>
</evidence>
<dbReference type="InterPro" id="IPR016561">
    <property type="entry name" value="DYNLRB1/2"/>
</dbReference>
<gene>
    <name evidence="14" type="ORF">APUTEX25_003056</name>
    <name evidence="13" type="ORF">F751_0512</name>
    <name evidence="12" type="ORF">g.731</name>
</gene>
<reference evidence="13 15" key="1">
    <citation type="journal article" date="2014" name="BMC Genomics">
        <title>Oil accumulation mechanisms of the oleaginous microalga Chlorella protothecoides revealed through its genome, transcriptomes, and proteomes.</title>
        <authorList>
            <person name="Gao C."/>
            <person name="Wang Y."/>
            <person name="Shen Y."/>
            <person name="Yan D."/>
            <person name="He X."/>
            <person name="Dai J."/>
            <person name="Wu Q."/>
        </authorList>
    </citation>
    <scope>NUCLEOTIDE SEQUENCE [LARGE SCALE GENOMIC DNA]</scope>
    <source>
        <strain evidence="13 15">0710</strain>
    </source>
</reference>
<feature type="domain" description="Roadblock/LAMTOR2" evidence="11">
    <location>
        <begin position="7"/>
        <end position="99"/>
    </location>
</feature>
<evidence type="ECO:0000256" key="3">
    <source>
        <dbReference type="ARBA" id="ARBA00022448"/>
    </source>
</evidence>